<dbReference type="SMART" id="SM00267">
    <property type="entry name" value="GGDEF"/>
    <property type="match status" value="1"/>
</dbReference>
<sequence length="755" mass="81322">MAAGRGRDPRRRPDQGEPVCHRRQKALTPGRHGAWSVNRQRVDEGSMSGAAGDSPSALRARLTVDWANTITRTAYVPMARATIEHQLRGLVDRMVDELTVPAYSPRAGGPVGQWLVAARLTGPDGLQRSMDLLGRRLLALPELGQVPDRADRVVLLLGALATGYAQALRHEVFQQQERVKEALLLAKENAERDLHDSQARFQQVFSSSAVGVVISDLAGSFVEANPALVEMLGYEAEDYVRHGPNALFDPSDAAALRARCRRMLDDGEDRVREQRQLTRRDSDTMWAYVALSVLRDAEGLPSYFVAVLEDITDLRMLQEYLRRQALQDMTTGLPNRHSFLSKLEEVLGRLTASAGVTLCYLDLDGVRVINDGLGCDAGDELLKTVAGRLSDVVADERATVARLGGDEFAILLEHASGTADVSALAESIYAELAEPIYLRGEGVAVPASMGFARATGRGVEPLELLRQAHSALRTAELGGKRQWGIYDGDRDSGDRADLVLAAGMPGAWENGELGLDFQPVFALADRRLAAIAVLLRWDRPGEGVLPHERSAGFAERIGLSVPLGRWLLHGACEQLAAWRDRFGDRVPPLSVGLSPQQSGDPDLVATVGTTLGSVGLPADWVQLELATGALVADRAEARENLEVLADKGIRIALHGFGGGLDELALLESGRVRLVRLAARPLTRLDTTDSATARAVAAVVALAHSTGTLVTVDGVESASQADWYRSVGVDYARGRYLAPPVGSAGLTELLVAELAP</sequence>
<dbReference type="Gene3D" id="3.30.450.20">
    <property type="entry name" value="PAS domain"/>
    <property type="match status" value="1"/>
</dbReference>
<dbReference type="NCBIfam" id="TIGR00254">
    <property type="entry name" value="GGDEF"/>
    <property type="match status" value="1"/>
</dbReference>
<dbReference type="SUPFAM" id="SSF55073">
    <property type="entry name" value="Nucleotide cyclase"/>
    <property type="match status" value="1"/>
</dbReference>
<dbReference type="Pfam" id="PF00990">
    <property type="entry name" value="GGDEF"/>
    <property type="match status" value="1"/>
</dbReference>
<evidence type="ECO:0000259" key="6">
    <source>
        <dbReference type="PROSITE" id="PS50887"/>
    </source>
</evidence>
<dbReference type="Pfam" id="PF00989">
    <property type="entry name" value="PAS"/>
    <property type="match status" value="1"/>
</dbReference>
<feature type="domain" description="PAC" evidence="4">
    <location>
        <begin position="271"/>
        <end position="323"/>
    </location>
</feature>
<evidence type="ECO:0000256" key="1">
    <source>
        <dbReference type="SAM" id="Coils"/>
    </source>
</evidence>
<dbReference type="SUPFAM" id="SSF55785">
    <property type="entry name" value="PYP-like sensor domain (PAS domain)"/>
    <property type="match status" value="1"/>
</dbReference>
<feature type="coiled-coil region" evidence="1">
    <location>
        <begin position="173"/>
        <end position="200"/>
    </location>
</feature>
<gene>
    <name evidence="7" type="ORF">F0L68_15720</name>
</gene>
<protein>
    <submittedName>
        <fullName evidence="7">EAL domain-containing protein</fullName>
    </submittedName>
</protein>
<evidence type="ECO:0000256" key="2">
    <source>
        <dbReference type="SAM" id="MobiDB-lite"/>
    </source>
</evidence>
<dbReference type="InterPro" id="IPR043128">
    <property type="entry name" value="Rev_trsase/Diguanyl_cyclase"/>
</dbReference>
<dbReference type="PANTHER" id="PTHR44757">
    <property type="entry name" value="DIGUANYLATE CYCLASE DGCP"/>
    <property type="match status" value="1"/>
</dbReference>
<reference evidence="7 8" key="1">
    <citation type="submission" date="2019-09" db="EMBL/GenBank/DDBJ databases">
        <title>Goodfellowia gen. nov., a new genus of the Pseudonocardineae related to Actinoalloteichus, containing Goodfellowia coeruleoviolacea gen. nov., comb. nov. gen. nov., comb. nov.</title>
        <authorList>
            <person name="Labeda D."/>
        </authorList>
    </citation>
    <scope>NUCLEOTIDE SEQUENCE [LARGE SCALE GENOMIC DNA]</scope>
    <source>
        <strain evidence="7 8">AN110305</strain>
    </source>
</reference>
<dbReference type="InterPro" id="IPR000014">
    <property type="entry name" value="PAS"/>
</dbReference>
<feature type="domain" description="PAS" evidence="3">
    <location>
        <begin position="197"/>
        <end position="267"/>
    </location>
</feature>
<dbReference type="AlphaFoldDB" id="A0A5B2XEM4"/>
<dbReference type="NCBIfam" id="TIGR00229">
    <property type="entry name" value="sensory_box"/>
    <property type="match status" value="1"/>
</dbReference>
<evidence type="ECO:0000259" key="5">
    <source>
        <dbReference type="PROSITE" id="PS50883"/>
    </source>
</evidence>
<dbReference type="GO" id="GO:0006355">
    <property type="term" value="P:regulation of DNA-templated transcription"/>
    <property type="evidence" value="ECO:0007669"/>
    <property type="project" value="InterPro"/>
</dbReference>
<dbReference type="Proteomes" id="UP000323454">
    <property type="component" value="Unassembled WGS sequence"/>
</dbReference>
<dbReference type="InterPro" id="IPR052155">
    <property type="entry name" value="Biofilm_reg_signaling"/>
</dbReference>
<evidence type="ECO:0000313" key="7">
    <source>
        <dbReference type="EMBL" id="KAA2261696.1"/>
    </source>
</evidence>
<dbReference type="OrthoDB" id="23692at2"/>
<dbReference type="InterPro" id="IPR001633">
    <property type="entry name" value="EAL_dom"/>
</dbReference>
<dbReference type="InterPro" id="IPR029787">
    <property type="entry name" value="Nucleotide_cyclase"/>
</dbReference>
<keyword evidence="1" id="KW-0175">Coiled coil</keyword>
<dbReference type="EMBL" id="VUOB01000026">
    <property type="protein sequence ID" value="KAA2261696.1"/>
    <property type="molecule type" value="Genomic_DNA"/>
</dbReference>
<dbReference type="CDD" id="cd00130">
    <property type="entry name" value="PAS"/>
    <property type="match status" value="1"/>
</dbReference>
<dbReference type="InterPro" id="IPR035965">
    <property type="entry name" value="PAS-like_dom_sf"/>
</dbReference>
<dbReference type="SUPFAM" id="SSF141868">
    <property type="entry name" value="EAL domain-like"/>
    <property type="match status" value="1"/>
</dbReference>
<evidence type="ECO:0000313" key="8">
    <source>
        <dbReference type="Proteomes" id="UP000323454"/>
    </source>
</evidence>
<reference evidence="7 8" key="2">
    <citation type="submission" date="2019-09" db="EMBL/GenBank/DDBJ databases">
        <authorList>
            <person name="Jin C."/>
        </authorList>
    </citation>
    <scope>NUCLEOTIDE SEQUENCE [LARGE SCALE GENOMIC DNA]</scope>
    <source>
        <strain evidence="7 8">AN110305</strain>
    </source>
</reference>
<dbReference type="InterPro" id="IPR001610">
    <property type="entry name" value="PAC"/>
</dbReference>
<dbReference type="PROSITE" id="PS50113">
    <property type="entry name" value="PAC"/>
    <property type="match status" value="1"/>
</dbReference>
<feature type="domain" description="EAL" evidence="5">
    <location>
        <begin position="497"/>
        <end position="753"/>
    </location>
</feature>
<proteinExistence type="predicted"/>
<dbReference type="SMART" id="SM00086">
    <property type="entry name" value="PAC"/>
    <property type="match status" value="1"/>
</dbReference>
<feature type="domain" description="GGDEF" evidence="6">
    <location>
        <begin position="354"/>
        <end position="488"/>
    </location>
</feature>
<dbReference type="Gene3D" id="3.20.20.450">
    <property type="entry name" value="EAL domain"/>
    <property type="match status" value="1"/>
</dbReference>
<keyword evidence="8" id="KW-1185">Reference proteome</keyword>
<dbReference type="CDD" id="cd01948">
    <property type="entry name" value="EAL"/>
    <property type="match status" value="1"/>
</dbReference>
<dbReference type="InterPro" id="IPR035919">
    <property type="entry name" value="EAL_sf"/>
</dbReference>
<dbReference type="PROSITE" id="PS50883">
    <property type="entry name" value="EAL"/>
    <property type="match status" value="1"/>
</dbReference>
<dbReference type="Gene3D" id="3.30.70.270">
    <property type="match status" value="1"/>
</dbReference>
<evidence type="ECO:0000259" key="4">
    <source>
        <dbReference type="PROSITE" id="PS50113"/>
    </source>
</evidence>
<dbReference type="InterPro" id="IPR013767">
    <property type="entry name" value="PAS_fold"/>
</dbReference>
<accession>A0A5B2XEM4</accession>
<dbReference type="SMART" id="SM00091">
    <property type="entry name" value="PAS"/>
    <property type="match status" value="1"/>
</dbReference>
<dbReference type="PROSITE" id="PS50112">
    <property type="entry name" value="PAS"/>
    <property type="match status" value="1"/>
</dbReference>
<feature type="compositionally biased region" description="Basic and acidic residues" evidence="2">
    <location>
        <begin position="1"/>
        <end position="15"/>
    </location>
</feature>
<name>A0A5B2XEM4_9PSEU</name>
<dbReference type="CDD" id="cd01949">
    <property type="entry name" value="GGDEF"/>
    <property type="match status" value="1"/>
</dbReference>
<dbReference type="PANTHER" id="PTHR44757:SF2">
    <property type="entry name" value="BIOFILM ARCHITECTURE MAINTENANCE PROTEIN MBAA"/>
    <property type="match status" value="1"/>
</dbReference>
<feature type="region of interest" description="Disordered" evidence="2">
    <location>
        <begin position="1"/>
        <end position="33"/>
    </location>
</feature>
<dbReference type="InterPro" id="IPR000700">
    <property type="entry name" value="PAS-assoc_C"/>
</dbReference>
<dbReference type="InterPro" id="IPR000160">
    <property type="entry name" value="GGDEF_dom"/>
</dbReference>
<evidence type="ECO:0000259" key="3">
    <source>
        <dbReference type="PROSITE" id="PS50112"/>
    </source>
</evidence>
<dbReference type="SMART" id="SM00052">
    <property type="entry name" value="EAL"/>
    <property type="match status" value="1"/>
</dbReference>
<comment type="caution">
    <text evidence="7">The sequence shown here is derived from an EMBL/GenBank/DDBJ whole genome shotgun (WGS) entry which is preliminary data.</text>
</comment>
<dbReference type="PROSITE" id="PS50887">
    <property type="entry name" value="GGDEF"/>
    <property type="match status" value="1"/>
</dbReference>
<organism evidence="7 8">
    <name type="scientific">Solihabitans fulvus</name>
    <dbReference type="NCBI Taxonomy" id="1892852"/>
    <lineage>
        <taxon>Bacteria</taxon>
        <taxon>Bacillati</taxon>
        <taxon>Actinomycetota</taxon>
        <taxon>Actinomycetes</taxon>
        <taxon>Pseudonocardiales</taxon>
        <taxon>Pseudonocardiaceae</taxon>
        <taxon>Solihabitans</taxon>
    </lineage>
</organism>
<dbReference type="Pfam" id="PF00563">
    <property type="entry name" value="EAL"/>
    <property type="match status" value="1"/>
</dbReference>